<sequence length="26" mass="2900">MYFAIFNTGQSSRQTCSSLSTRGMLL</sequence>
<protein>
    <submittedName>
        <fullName evidence="1">Uncharacterized protein</fullName>
    </submittedName>
</protein>
<organism evidence="1 2">
    <name type="scientific">Bambusicola thoracicus</name>
    <name type="common">Chinese bamboo-partridge</name>
    <name type="synonym">Perdix thoracica</name>
    <dbReference type="NCBI Taxonomy" id="9083"/>
    <lineage>
        <taxon>Eukaryota</taxon>
        <taxon>Metazoa</taxon>
        <taxon>Chordata</taxon>
        <taxon>Craniata</taxon>
        <taxon>Vertebrata</taxon>
        <taxon>Euteleostomi</taxon>
        <taxon>Archelosauria</taxon>
        <taxon>Archosauria</taxon>
        <taxon>Dinosauria</taxon>
        <taxon>Saurischia</taxon>
        <taxon>Theropoda</taxon>
        <taxon>Coelurosauria</taxon>
        <taxon>Aves</taxon>
        <taxon>Neognathae</taxon>
        <taxon>Galloanserae</taxon>
        <taxon>Galliformes</taxon>
        <taxon>Phasianidae</taxon>
        <taxon>Perdicinae</taxon>
        <taxon>Bambusicola</taxon>
    </lineage>
</organism>
<dbReference type="EMBL" id="PPHD01021866">
    <property type="protein sequence ID" value="POI27864.1"/>
    <property type="molecule type" value="Genomic_DNA"/>
</dbReference>
<name>A0A2P4SUS2_BAMTH</name>
<dbReference type="AlphaFoldDB" id="A0A2P4SUS2"/>
<dbReference type="Proteomes" id="UP000237246">
    <property type="component" value="Unassembled WGS sequence"/>
</dbReference>
<accession>A0A2P4SUS2</accession>
<gene>
    <name evidence="1" type="ORF">CIB84_008387</name>
</gene>
<evidence type="ECO:0000313" key="1">
    <source>
        <dbReference type="EMBL" id="POI27864.1"/>
    </source>
</evidence>
<keyword evidence="2" id="KW-1185">Reference proteome</keyword>
<reference evidence="1 2" key="1">
    <citation type="submission" date="2018-01" db="EMBL/GenBank/DDBJ databases">
        <title>Comparison of the Chinese Bamboo Partridge and Red Junglefowl genome sequences highlights the importance of demography in genome evolution.</title>
        <authorList>
            <person name="Tiley G.P."/>
            <person name="Kimball R.T."/>
            <person name="Braun E.L."/>
            <person name="Burleigh J.G."/>
        </authorList>
    </citation>
    <scope>NUCLEOTIDE SEQUENCE [LARGE SCALE GENOMIC DNA]</scope>
    <source>
        <strain evidence="1">RTK389</strain>
        <tissue evidence="1">Blood</tissue>
    </source>
</reference>
<proteinExistence type="predicted"/>
<comment type="caution">
    <text evidence="1">The sequence shown here is derived from an EMBL/GenBank/DDBJ whole genome shotgun (WGS) entry which is preliminary data.</text>
</comment>
<evidence type="ECO:0000313" key="2">
    <source>
        <dbReference type="Proteomes" id="UP000237246"/>
    </source>
</evidence>